<name>A0ABU5QJB9_9BACT</name>
<organism evidence="5 6">
    <name type="scientific">Arcicella aquatica</name>
    <dbReference type="NCBI Taxonomy" id="217141"/>
    <lineage>
        <taxon>Bacteria</taxon>
        <taxon>Pseudomonadati</taxon>
        <taxon>Bacteroidota</taxon>
        <taxon>Cytophagia</taxon>
        <taxon>Cytophagales</taxon>
        <taxon>Flectobacillaceae</taxon>
        <taxon>Arcicella</taxon>
    </lineage>
</organism>
<dbReference type="PANTHER" id="PTHR43594">
    <property type="entry name" value="QUERCETIN 2,3-DIOXYGENASE"/>
    <property type="match status" value="1"/>
</dbReference>
<dbReference type="Pfam" id="PF05726">
    <property type="entry name" value="Pirin_C"/>
    <property type="match status" value="1"/>
</dbReference>
<dbReference type="InterPro" id="IPR008778">
    <property type="entry name" value="Pirin_C_dom"/>
</dbReference>
<evidence type="ECO:0000313" key="6">
    <source>
        <dbReference type="Proteomes" id="UP001304671"/>
    </source>
</evidence>
<keyword evidence="6" id="KW-1185">Reference proteome</keyword>
<dbReference type="PIRSF" id="PIRSF006232">
    <property type="entry name" value="Pirin"/>
    <property type="match status" value="1"/>
</dbReference>
<gene>
    <name evidence="5" type="ORF">VB264_03265</name>
</gene>
<reference evidence="5 6" key="1">
    <citation type="submission" date="2023-12" db="EMBL/GenBank/DDBJ databases">
        <title>Novel species of the genus Arcicella isolated from rivers.</title>
        <authorList>
            <person name="Lu H."/>
        </authorList>
    </citation>
    <scope>NUCLEOTIDE SEQUENCE [LARGE SCALE GENOMIC DNA]</scope>
    <source>
        <strain evidence="5 6">LMG 21963</strain>
    </source>
</reference>
<dbReference type="InterPro" id="IPR011051">
    <property type="entry name" value="RmlC_Cupin_sf"/>
</dbReference>
<dbReference type="EMBL" id="JAYFUL010000003">
    <property type="protein sequence ID" value="MEA5256789.1"/>
    <property type="molecule type" value="Genomic_DNA"/>
</dbReference>
<dbReference type="InterPro" id="IPR053186">
    <property type="entry name" value="QDO-related"/>
</dbReference>
<protein>
    <submittedName>
        <fullName evidence="5">Pirin family protein</fullName>
    </submittedName>
</protein>
<dbReference type="PANTHER" id="PTHR43594:SF1">
    <property type="entry name" value="QUERCETIN 2,3-DIOXYGENASE PA2418-RELATED"/>
    <property type="match status" value="1"/>
</dbReference>
<evidence type="ECO:0000259" key="4">
    <source>
        <dbReference type="Pfam" id="PF05726"/>
    </source>
</evidence>
<feature type="domain" description="Pirin N-terminal" evidence="3">
    <location>
        <begin position="26"/>
        <end position="124"/>
    </location>
</feature>
<evidence type="ECO:0000256" key="2">
    <source>
        <dbReference type="RuleBase" id="RU003457"/>
    </source>
</evidence>
<dbReference type="InterPro" id="IPR014710">
    <property type="entry name" value="RmlC-like_jellyroll"/>
</dbReference>
<proteinExistence type="inferred from homology"/>
<evidence type="ECO:0000259" key="3">
    <source>
        <dbReference type="Pfam" id="PF02678"/>
    </source>
</evidence>
<sequence length="283" mass="31436">MRSIKKIHQAAYRPIADLITYSPLPTSTLAQVDPFIFLNHHGFQQYPANNRGLPFGPHPHRGMETVTFILAGDIMHKDSSGHESIINSGGVQWMTAGSGLIHAEVSSEAFKKQGGDLEILQLWLNLPAKLKMTSPFYLGLQEDEIPTISLDDDKVAIKLISGKWGENEGAFESKTGVFLSTITFKTSAELTINIAKERNIFFYLIKGALTVNGQTIKARQLVEFMNDDTSVQIVADNDSVLLLGHAVPFNEPMVAQGPFVMNTEEEIYQAYTDYQQGKFGTWQ</sequence>
<dbReference type="RefSeq" id="WP_323246725.1">
    <property type="nucleotide sequence ID" value="NZ_JAYFUL010000003.1"/>
</dbReference>
<dbReference type="InterPro" id="IPR012093">
    <property type="entry name" value="Pirin"/>
</dbReference>
<dbReference type="Proteomes" id="UP001304671">
    <property type="component" value="Unassembled WGS sequence"/>
</dbReference>
<comment type="similarity">
    <text evidence="1 2">Belongs to the pirin family.</text>
</comment>
<evidence type="ECO:0000313" key="5">
    <source>
        <dbReference type="EMBL" id="MEA5256789.1"/>
    </source>
</evidence>
<accession>A0ABU5QJB9</accession>
<evidence type="ECO:0000256" key="1">
    <source>
        <dbReference type="ARBA" id="ARBA00008416"/>
    </source>
</evidence>
<dbReference type="Gene3D" id="2.60.120.10">
    <property type="entry name" value="Jelly Rolls"/>
    <property type="match status" value="2"/>
</dbReference>
<comment type="caution">
    <text evidence="5">The sequence shown here is derived from an EMBL/GenBank/DDBJ whole genome shotgun (WGS) entry which is preliminary data.</text>
</comment>
<dbReference type="InterPro" id="IPR003829">
    <property type="entry name" value="Pirin_N_dom"/>
</dbReference>
<dbReference type="SUPFAM" id="SSF51182">
    <property type="entry name" value="RmlC-like cupins"/>
    <property type="match status" value="1"/>
</dbReference>
<dbReference type="Pfam" id="PF02678">
    <property type="entry name" value="Pirin"/>
    <property type="match status" value="1"/>
</dbReference>
<dbReference type="CDD" id="cd02909">
    <property type="entry name" value="cupin_pirin_N"/>
    <property type="match status" value="1"/>
</dbReference>
<feature type="domain" description="Pirin C-terminal" evidence="4">
    <location>
        <begin position="182"/>
        <end position="280"/>
    </location>
</feature>